<dbReference type="EMBL" id="LGGO01000005">
    <property type="protein sequence ID" value="KUK77799.1"/>
    <property type="molecule type" value="Genomic_DNA"/>
</dbReference>
<reference evidence="4" key="1">
    <citation type="journal article" date="2015" name="MBio">
        <title>Genome-Resolved Metagenomic Analysis Reveals Roles for Candidate Phyla and Other Microbial Community Members in Biogeochemical Transformations in Oil Reservoirs.</title>
        <authorList>
            <person name="Hu P."/>
            <person name="Tom L."/>
            <person name="Singh A."/>
            <person name="Thomas B.C."/>
            <person name="Baker B.J."/>
            <person name="Piceno Y.M."/>
            <person name="Andersen G.L."/>
            <person name="Banfield J.F."/>
        </authorList>
    </citation>
    <scope>NUCLEOTIDE SEQUENCE [LARGE SCALE GENOMIC DNA]</scope>
</reference>
<evidence type="ECO:0000259" key="2">
    <source>
        <dbReference type="Pfam" id="PF00535"/>
    </source>
</evidence>
<dbReference type="Pfam" id="PF00535">
    <property type="entry name" value="Glycos_transf_2"/>
    <property type="match status" value="1"/>
</dbReference>
<comment type="caution">
    <text evidence="3">The sequence shown here is derived from an EMBL/GenBank/DDBJ whole genome shotgun (WGS) entry which is preliminary data.</text>
</comment>
<dbReference type="GO" id="GO:0016758">
    <property type="term" value="F:hexosyltransferase activity"/>
    <property type="evidence" value="ECO:0007669"/>
    <property type="project" value="UniProtKB-ARBA"/>
</dbReference>
<protein>
    <submittedName>
        <fullName evidence="3">Glycosyl transferase family 2</fullName>
    </submittedName>
</protein>
<feature type="transmembrane region" description="Helical" evidence="1">
    <location>
        <begin position="244"/>
        <end position="266"/>
    </location>
</feature>
<accession>A0A117M0L9</accession>
<dbReference type="InterPro" id="IPR001173">
    <property type="entry name" value="Glyco_trans_2-like"/>
</dbReference>
<organism evidence="3 4">
    <name type="scientific">candidate division WS6 bacterium 34_10</name>
    <dbReference type="NCBI Taxonomy" id="1641389"/>
    <lineage>
        <taxon>Bacteria</taxon>
        <taxon>Candidatus Dojkabacteria</taxon>
    </lineage>
</organism>
<gene>
    <name evidence="3" type="ORF">XD93_0090</name>
</gene>
<dbReference type="PATRIC" id="fig|1641389.3.peg.973"/>
<proteinExistence type="predicted"/>
<feature type="domain" description="Glycosyltransferase 2-like" evidence="2">
    <location>
        <begin position="8"/>
        <end position="167"/>
    </location>
</feature>
<dbReference type="SUPFAM" id="SSF53448">
    <property type="entry name" value="Nucleotide-diphospho-sugar transferases"/>
    <property type="match status" value="1"/>
</dbReference>
<dbReference type="Gene3D" id="3.90.550.10">
    <property type="entry name" value="Spore Coat Polysaccharide Biosynthesis Protein SpsA, Chain A"/>
    <property type="match status" value="1"/>
</dbReference>
<keyword evidence="3" id="KW-0808">Transferase</keyword>
<dbReference type="AlphaFoldDB" id="A0A117M0L9"/>
<dbReference type="Proteomes" id="UP000053904">
    <property type="component" value="Unassembled WGS sequence"/>
</dbReference>
<name>A0A117M0L9_9BACT</name>
<dbReference type="InterPro" id="IPR029044">
    <property type="entry name" value="Nucleotide-diphossugar_trans"/>
</dbReference>
<keyword evidence="1" id="KW-0812">Transmembrane</keyword>
<keyword evidence="1" id="KW-1133">Transmembrane helix</keyword>
<evidence type="ECO:0000313" key="4">
    <source>
        <dbReference type="Proteomes" id="UP000053904"/>
    </source>
</evidence>
<evidence type="ECO:0000256" key="1">
    <source>
        <dbReference type="SAM" id="Phobius"/>
    </source>
</evidence>
<dbReference type="PANTHER" id="PTHR22916">
    <property type="entry name" value="GLYCOSYLTRANSFERASE"/>
    <property type="match status" value="1"/>
</dbReference>
<dbReference type="PANTHER" id="PTHR22916:SF3">
    <property type="entry name" value="UDP-GLCNAC:BETAGAL BETA-1,3-N-ACETYLGLUCOSAMINYLTRANSFERASE-LIKE PROTEIN 1"/>
    <property type="match status" value="1"/>
</dbReference>
<evidence type="ECO:0000313" key="3">
    <source>
        <dbReference type="EMBL" id="KUK77799.1"/>
    </source>
</evidence>
<keyword evidence="1" id="KW-0472">Membrane</keyword>
<sequence>MNNKPLVSVIIPTYNSEKYIKETLESILNQTYENIEIVITDDCSKDNTVEIVKGYKSKDSRIRLIVNKENMGIALNMNNGIRECKGKYIAILDADDWAYPYRIEEQVKVMEENPDVVLCSGYMHICDENLNIQKLRTYPLTDKEIRRTFMRYDPISHPATMWRRDQWLKTSLYSDNFPICRDVDMKIRISEFGKYQNIPKALIKYRVRKDSETGKRIRQTQWYTFYLQMKAHFEYGFTITFGDVLFIIGRLIATVILPVSVQRSIANSFNYRKKKK</sequence>